<feature type="compositionally biased region" description="Low complexity" evidence="12">
    <location>
        <begin position="247"/>
        <end position="256"/>
    </location>
</feature>
<dbReference type="InterPro" id="IPR036890">
    <property type="entry name" value="HATPase_C_sf"/>
</dbReference>
<dbReference type="GO" id="GO:0006355">
    <property type="term" value="P:regulation of DNA-templated transcription"/>
    <property type="evidence" value="ECO:0007669"/>
    <property type="project" value="InterPro"/>
</dbReference>
<dbReference type="InterPro" id="IPR029016">
    <property type="entry name" value="GAF-like_dom_sf"/>
</dbReference>
<dbReference type="Gene3D" id="3.30.450.270">
    <property type="match status" value="1"/>
</dbReference>
<feature type="modified residue" description="4-aspartylphosphate" evidence="11">
    <location>
        <position position="1525"/>
    </location>
</feature>
<dbReference type="GO" id="GO:0005524">
    <property type="term" value="F:ATP binding"/>
    <property type="evidence" value="ECO:0007669"/>
    <property type="project" value="UniProtKB-KW"/>
</dbReference>
<feature type="domain" description="Histidine kinase" evidence="14">
    <location>
        <begin position="1096"/>
        <end position="1323"/>
    </location>
</feature>
<feature type="compositionally biased region" description="Polar residues" evidence="12">
    <location>
        <begin position="48"/>
        <end position="77"/>
    </location>
</feature>
<evidence type="ECO:0000256" key="11">
    <source>
        <dbReference type="PROSITE-ProRule" id="PRU00169"/>
    </source>
</evidence>
<dbReference type="GO" id="GO:0009881">
    <property type="term" value="F:photoreceptor activity"/>
    <property type="evidence" value="ECO:0007669"/>
    <property type="project" value="UniProtKB-KW"/>
</dbReference>
<dbReference type="EMBL" id="JAYKXP010000006">
    <property type="protein sequence ID" value="KAK7056633.1"/>
    <property type="molecule type" value="Genomic_DNA"/>
</dbReference>
<evidence type="ECO:0000256" key="9">
    <source>
        <dbReference type="ARBA" id="ARBA00023012"/>
    </source>
</evidence>
<keyword evidence="6" id="KW-0418">Kinase</keyword>
<dbReference type="Pfam" id="PF00360">
    <property type="entry name" value="PHY"/>
    <property type="match status" value="1"/>
</dbReference>
<evidence type="ECO:0000256" key="5">
    <source>
        <dbReference type="ARBA" id="ARBA00022741"/>
    </source>
</evidence>
<dbReference type="InterPro" id="IPR016132">
    <property type="entry name" value="Phyto_chromo_attachment"/>
</dbReference>
<dbReference type="Pfam" id="PF00072">
    <property type="entry name" value="Response_reg"/>
    <property type="match status" value="1"/>
</dbReference>
<sequence>MTSPPPSESSSSSHSTFVYPVKSLLSGIQPHRESPASSASASPQQSPELSRSITLGLSSPTESETSDGFTTTAQAASPSHHPTRSMSLGQSTTRPRSRRSQSIATIAFGDSASPTVTAKRSRKHLDQDTSPNFRHFPAGDEDPTSPRSFSKYPSGSSSSGATSPQSTTIDSAFFSSDLFQLDTSPPITPDEYPYDARHPPPLPLIAGQAFTTTSASLLPTHSEEENLRYERPWNVSELGIVHLPTVSSSRASSRSSQPEEDKGFKTRSNSSGQRSNTSSNVSQYYTPEDFSSSSGSRNAAYGEGPGIKRSTSPAPSTTSSADVPLATVRFQYTQDSNGHHVVTGREGQFTKCEDEPIRTPGAVQGFGVLIAVEELEDRLLVRQVSENSSEILGLSPQYLFSLECFTDTLPDSQASLLWDNIQFLNDPSLGPDYSMDSDMVEDDSEQDAPHVFLLSGYGAPGTGRPNETTAFPHDPWGAQSGRRRWTCWCAVHRPQPSPYLSASGQKSPDKRGMIIMEFELEIDMMNPLYPPQEPARTAPSKASAASGMISPSSSSGSDSASGSSSSGSGSGSRSGGNSTDESDRTLVSTISEETNSSTTTLSSFSGSPDSQLSIRPPALASTSSEDTVTHSDTIGPLQAHTGQRTTPTSLAGLEGDDQWVPSTEEILESTTSRARPLPALERLRRLSKMPGGSSDSSSTTTPNARTPGPSTAATKRRNRRSQIGGNVPGAVGMMDVFAVMAQINDQLGAAPDLDTFLKIAVGLIKDLTQFHRVLVYQFDEMWNGQVVSELVDWNQTRDLYMGLHFPASDIPAQARELYKTNKVRILYDRDQSTARLVVRSKEDLDPPLNMTHCYLRAMSPIHLKYLGNMSVRASMSVMLRLLSQSISRNIERLSYAQRLHTRKLINTISSDNHPTGYIVSNADDLLGLFDADFGILVIGDGAKILGPNEHGQEILIMAEYLRLKQFNSIQVSQAVTADFPDLKISTGLEVVAGLLYVPLSSGGNDFIAFLRRGQPRNVHWAGKPFKSGGEATAVLEPRKSFKIWSEKVAGRGRAWTDEQLETAGVLALVYGKFIEVWRQKESALATTKLTNLLLSNASHEVRTPLNHIINYLEMALNGPLDGETRDNLSHSYNASKSLLFTINDLLDLTRLESGNETSFNEPFDLRHAIEDSTYLYRKEAARRKLSFKLETENAPKMVIGDARKIKTVVQNLTANALKYTKRGSITVRCTTYEEPEGLRSPSSTAVEIVVQDTGCGIASAKLESIFREFEQVESAEPKTSTEPGVGLGLAVVARIVEQLGGQLRVESKVDEGSRFSFLIPLSLELELESAEKSGSSASGSSLASSIRSARSRKASGEREIDSLVEALGSNHMESKPGSVTGSSSSLDASIEPPPQVTSSPSHATPGTFSVTGSAIPVRPVKLGDVEPPVIRSHASTGRLRSPSRPLLDRRHSSDTPSAVPPPPKKPVEKTKVKLRVLIVEDNDINRTILAKRLRMDGHDVVNTTNGQEGLDQVKADREFDCILMDINMPILNGFEASERIRRVEREDESSESTSPTTEERRLSHQLNGRIPIFAVSASLFEKQRAELSDAGMDGWILKPIDFKRLAVILSGVMDLEQRERDRYRPGCNWEVGGWLAQTRTPSRESSSYDFEDTSNAS</sequence>
<evidence type="ECO:0000256" key="4">
    <source>
        <dbReference type="ARBA" id="ARBA00022679"/>
    </source>
</evidence>
<dbReference type="GO" id="GO:0000155">
    <property type="term" value="F:phosphorelay sensor kinase activity"/>
    <property type="evidence" value="ECO:0007669"/>
    <property type="project" value="InterPro"/>
</dbReference>
<evidence type="ECO:0000256" key="1">
    <source>
        <dbReference type="ARBA" id="ARBA00022543"/>
    </source>
</evidence>
<dbReference type="Pfam" id="PF08446">
    <property type="entry name" value="PAS_2"/>
    <property type="match status" value="1"/>
</dbReference>
<evidence type="ECO:0000313" key="17">
    <source>
        <dbReference type="Proteomes" id="UP001383192"/>
    </source>
</evidence>
<evidence type="ECO:0000256" key="7">
    <source>
        <dbReference type="ARBA" id="ARBA00022840"/>
    </source>
</evidence>
<dbReference type="Gene3D" id="3.40.50.2300">
    <property type="match status" value="1"/>
</dbReference>
<dbReference type="SMART" id="SM00448">
    <property type="entry name" value="REC"/>
    <property type="match status" value="1"/>
</dbReference>
<evidence type="ECO:0000259" key="13">
    <source>
        <dbReference type="PROSITE" id="PS50046"/>
    </source>
</evidence>
<feature type="compositionally biased region" description="Polar residues" evidence="12">
    <location>
        <begin position="169"/>
        <end position="185"/>
    </location>
</feature>
<keyword evidence="2 11" id="KW-0597">Phosphoprotein</keyword>
<evidence type="ECO:0000256" key="10">
    <source>
        <dbReference type="ARBA" id="ARBA00023170"/>
    </source>
</evidence>
<proteinExistence type="predicted"/>
<dbReference type="InterPro" id="IPR005467">
    <property type="entry name" value="His_kinase_dom"/>
</dbReference>
<dbReference type="PANTHER" id="PTHR43065:SF10">
    <property type="entry name" value="PEROXIDE STRESS-ACTIVATED HISTIDINE KINASE MAK3"/>
    <property type="match status" value="1"/>
</dbReference>
<keyword evidence="17" id="KW-1185">Reference proteome</keyword>
<dbReference type="Gene3D" id="3.30.565.10">
    <property type="entry name" value="Histidine kinase-like ATPase, C-terminal domain"/>
    <property type="match status" value="1"/>
</dbReference>
<dbReference type="Proteomes" id="UP001383192">
    <property type="component" value="Unassembled WGS sequence"/>
</dbReference>
<dbReference type="Gene3D" id="3.30.450.40">
    <property type="match status" value="1"/>
</dbReference>
<evidence type="ECO:0000313" key="16">
    <source>
        <dbReference type="EMBL" id="KAK7056633.1"/>
    </source>
</evidence>
<feature type="compositionally biased region" description="Low complexity" evidence="12">
    <location>
        <begin position="588"/>
        <end position="607"/>
    </location>
</feature>
<evidence type="ECO:0000256" key="3">
    <source>
        <dbReference type="ARBA" id="ARBA00022606"/>
    </source>
</evidence>
<dbReference type="PROSITE" id="PS50110">
    <property type="entry name" value="RESPONSE_REGULATORY"/>
    <property type="match status" value="1"/>
</dbReference>
<feature type="compositionally biased region" description="Low complexity" evidence="12">
    <location>
        <begin position="1375"/>
        <end position="1389"/>
    </location>
</feature>
<feature type="compositionally biased region" description="Low complexity" evidence="12">
    <location>
        <begin position="1332"/>
        <end position="1348"/>
    </location>
</feature>
<dbReference type="InterPro" id="IPR003661">
    <property type="entry name" value="HisK_dim/P_dom"/>
</dbReference>
<dbReference type="InterPro" id="IPR004358">
    <property type="entry name" value="Sig_transdc_His_kin-like_C"/>
</dbReference>
<evidence type="ECO:0000256" key="8">
    <source>
        <dbReference type="ARBA" id="ARBA00022991"/>
    </source>
</evidence>
<evidence type="ECO:0000256" key="6">
    <source>
        <dbReference type="ARBA" id="ARBA00022777"/>
    </source>
</evidence>
<dbReference type="PANTHER" id="PTHR43065">
    <property type="entry name" value="SENSOR HISTIDINE KINASE"/>
    <property type="match status" value="1"/>
</dbReference>
<keyword evidence="9" id="KW-0902">Two-component regulatory system</keyword>
<keyword evidence="1" id="KW-0600">Photoreceptor protein</keyword>
<reference evidence="16 17" key="1">
    <citation type="submission" date="2024-01" db="EMBL/GenBank/DDBJ databases">
        <title>A draft genome for a cacao thread blight-causing isolate of Paramarasmius palmivorus.</title>
        <authorList>
            <person name="Baruah I.K."/>
            <person name="Bukari Y."/>
            <person name="Amoako-Attah I."/>
            <person name="Meinhardt L.W."/>
            <person name="Bailey B.A."/>
            <person name="Cohen S.P."/>
        </authorList>
    </citation>
    <scope>NUCLEOTIDE SEQUENCE [LARGE SCALE GENOMIC DNA]</scope>
    <source>
        <strain evidence="16 17">GH-12</strain>
    </source>
</reference>
<evidence type="ECO:0000259" key="14">
    <source>
        <dbReference type="PROSITE" id="PS50109"/>
    </source>
</evidence>
<feature type="region of interest" description="Disordered" evidence="12">
    <location>
        <begin position="685"/>
        <end position="727"/>
    </location>
</feature>
<keyword evidence="10" id="KW-0675">Receptor</keyword>
<feature type="compositionally biased region" description="Polar residues" evidence="12">
    <location>
        <begin position="1396"/>
        <end position="1412"/>
    </location>
</feature>
<evidence type="ECO:0000256" key="12">
    <source>
        <dbReference type="SAM" id="MobiDB-lite"/>
    </source>
</evidence>
<feature type="compositionally biased region" description="Polar residues" evidence="12">
    <location>
        <begin position="640"/>
        <end position="649"/>
    </location>
</feature>
<accession>A0AAW0DZ33</accession>
<keyword evidence="5" id="KW-0547">Nucleotide-binding</keyword>
<feature type="compositionally biased region" description="Low complexity" evidence="12">
    <location>
        <begin position="310"/>
        <end position="321"/>
    </location>
</feature>
<dbReference type="InterPro" id="IPR013515">
    <property type="entry name" value="Phytochrome_cen-reg"/>
</dbReference>
<gene>
    <name evidence="16" type="ORF">VNI00_002350</name>
</gene>
<dbReference type="SUPFAM" id="SSF52172">
    <property type="entry name" value="CheY-like"/>
    <property type="match status" value="1"/>
</dbReference>
<dbReference type="InterPro" id="IPR013654">
    <property type="entry name" value="PAS_2"/>
</dbReference>
<feature type="domain" description="Phytochrome chromophore attachment site" evidence="13">
    <location>
        <begin position="752"/>
        <end position="879"/>
    </location>
</feature>
<feature type="compositionally biased region" description="Polar residues" evidence="12">
    <location>
        <begin position="620"/>
        <end position="632"/>
    </location>
</feature>
<dbReference type="PROSITE" id="PS50046">
    <property type="entry name" value="PHYTOCHROME_2"/>
    <property type="match status" value="1"/>
</dbReference>
<feature type="region of interest" description="Disordered" evidence="12">
    <location>
        <begin position="1332"/>
        <end position="1413"/>
    </location>
</feature>
<feature type="region of interest" description="Disordered" evidence="12">
    <location>
        <begin position="22"/>
        <end position="206"/>
    </location>
</feature>
<feature type="compositionally biased region" description="Polar residues" evidence="12">
    <location>
        <begin position="702"/>
        <end position="713"/>
    </location>
</feature>
<dbReference type="Gene3D" id="1.10.287.130">
    <property type="match status" value="1"/>
</dbReference>
<evidence type="ECO:0000259" key="15">
    <source>
        <dbReference type="PROSITE" id="PS50110"/>
    </source>
</evidence>
<dbReference type="SMART" id="SM00388">
    <property type="entry name" value="HisKA"/>
    <property type="match status" value="1"/>
</dbReference>
<feature type="compositionally biased region" description="Low complexity" evidence="12">
    <location>
        <begin position="145"/>
        <end position="168"/>
    </location>
</feature>
<keyword evidence="4" id="KW-0808">Transferase</keyword>
<dbReference type="InterPro" id="IPR036097">
    <property type="entry name" value="HisK_dim/P_sf"/>
</dbReference>
<dbReference type="CDD" id="cd00082">
    <property type="entry name" value="HisKA"/>
    <property type="match status" value="1"/>
</dbReference>
<feature type="compositionally biased region" description="Low complexity" evidence="12">
    <location>
        <begin position="35"/>
        <end position="47"/>
    </location>
</feature>
<dbReference type="InterPro" id="IPR011006">
    <property type="entry name" value="CheY-like_superfamily"/>
</dbReference>
<organism evidence="16 17">
    <name type="scientific">Paramarasmius palmivorus</name>
    <dbReference type="NCBI Taxonomy" id="297713"/>
    <lineage>
        <taxon>Eukaryota</taxon>
        <taxon>Fungi</taxon>
        <taxon>Dikarya</taxon>
        <taxon>Basidiomycota</taxon>
        <taxon>Agaricomycotina</taxon>
        <taxon>Agaricomycetes</taxon>
        <taxon>Agaricomycetidae</taxon>
        <taxon>Agaricales</taxon>
        <taxon>Marasmiineae</taxon>
        <taxon>Marasmiaceae</taxon>
        <taxon>Paramarasmius</taxon>
    </lineage>
</organism>
<dbReference type="InterPro" id="IPR001789">
    <property type="entry name" value="Sig_transdc_resp-reg_receiver"/>
</dbReference>
<feature type="compositionally biased region" description="Low complexity" evidence="12">
    <location>
        <begin position="268"/>
        <end position="282"/>
    </location>
</feature>
<dbReference type="GO" id="GO:0009584">
    <property type="term" value="P:detection of visible light"/>
    <property type="evidence" value="ECO:0007669"/>
    <property type="project" value="InterPro"/>
</dbReference>
<dbReference type="SUPFAM" id="SSF55785">
    <property type="entry name" value="PYP-like sensor domain (PAS domain)"/>
    <property type="match status" value="1"/>
</dbReference>
<feature type="compositionally biased region" description="Low complexity" evidence="12">
    <location>
        <begin position="542"/>
        <end position="567"/>
    </location>
</feature>
<feature type="domain" description="Response regulatory" evidence="15">
    <location>
        <begin position="1475"/>
        <end position="1613"/>
    </location>
</feature>
<dbReference type="Pfam" id="PF00512">
    <property type="entry name" value="HisKA"/>
    <property type="match status" value="1"/>
</dbReference>
<keyword evidence="3" id="KW-0716">Sensory transduction</keyword>
<feature type="compositionally biased region" description="Polar residues" evidence="12">
    <location>
        <begin position="283"/>
        <end position="297"/>
    </location>
</feature>
<dbReference type="SMART" id="SM00387">
    <property type="entry name" value="HATPase_c"/>
    <property type="match status" value="1"/>
</dbReference>
<dbReference type="InterPro" id="IPR035965">
    <property type="entry name" value="PAS-like_dom_sf"/>
</dbReference>
<keyword evidence="8" id="KW-0157">Chromophore</keyword>
<feature type="region of interest" description="Disordered" evidence="12">
    <location>
        <begin position="1426"/>
        <end position="1468"/>
    </location>
</feature>
<evidence type="ECO:0000256" key="2">
    <source>
        <dbReference type="ARBA" id="ARBA00022553"/>
    </source>
</evidence>
<dbReference type="Gene3D" id="3.30.450.20">
    <property type="entry name" value="PAS domain"/>
    <property type="match status" value="1"/>
</dbReference>
<dbReference type="InterPro" id="IPR003594">
    <property type="entry name" value="HATPase_dom"/>
</dbReference>
<feature type="region of interest" description="Disordered" evidence="12">
    <location>
        <begin position="1542"/>
        <end position="1563"/>
    </location>
</feature>
<dbReference type="InterPro" id="IPR043150">
    <property type="entry name" value="Phytochrome_PHY_sf"/>
</dbReference>
<feature type="region of interest" description="Disordered" evidence="12">
    <location>
        <begin position="527"/>
        <end position="659"/>
    </location>
</feature>
<comment type="caution">
    <text evidence="16">The sequence shown here is derived from an EMBL/GenBank/DDBJ whole genome shotgun (WGS) entry which is preliminary data.</text>
</comment>
<evidence type="ECO:0008006" key="18">
    <source>
        <dbReference type="Google" id="ProtNLM"/>
    </source>
</evidence>
<dbReference type="CDD" id="cd17546">
    <property type="entry name" value="REC_hyHK_CKI1_RcsC-like"/>
    <property type="match status" value="1"/>
</dbReference>
<dbReference type="SUPFAM" id="SSF47384">
    <property type="entry name" value="Homodimeric domain of signal transducing histidine kinase"/>
    <property type="match status" value="1"/>
</dbReference>
<dbReference type="SUPFAM" id="SSF55874">
    <property type="entry name" value="ATPase domain of HSP90 chaperone/DNA topoisomerase II/histidine kinase"/>
    <property type="match status" value="1"/>
</dbReference>
<keyword evidence="7" id="KW-0067">ATP-binding</keyword>
<dbReference type="Pfam" id="PF02518">
    <property type="entry name" value="HATPase_c"/>
    <property type="match status" value="1"/>
</dbReference>
<dbReference type="PRINTS" id="PR00344">
    <property type="entry name" value="BCTRLSENSOR"/>
</dbReference>
<name>A0AAW0DZ33_9AGAR</name>
<feature type="region of interest" description="Disordered" evidence="12">
    <location>
        <begin position="246"/>
        <end position="321"/>
    </location>
</feature>
<dbReference type="SUPFAM" id="SSF55781">
    <property type="entry name" value="GAF domain-like"/>
    <property type="match status" value="2"/>
</dbReference>
<dbReference type="PROSITE" id="PS50109">
    <property type="entry name" value="HIS_KIN"/>
    <property type="match status" value="1"/>
</dbReference>
<protein>
    <recommendedName>
        <fullName evidence="18">Phytochrome</fullName>
    </recommendedName>
</protein>